<protein>
    <submittedName>
        <fullName evidence="1">Uncharacterized protein</fullName>
    </submittedName>
</protein>
<dbReference type="AlphaFoldDB" id="A0A3D3R8T0"/>
<reference evidence="1 2" key="1">
    <citation type="journal article" date="2018" name="Nat. Biotechnol.">
        <title>A standardized bacterial taxonomy based on genome phylogeny substantially revises the tree of life.</title>
        <authorList>
            <person name="Parks D.H."/>
            <person name="Chuvochina M."/>
            <person name="Waite D.W."/>
            <person name="Rinke C."/>
            <person name="Skarshewski A."/>
            <person name="Chaumeil P.A."/>
            <person name="Hugenholtz P."/>
        </authorList>
    </citation>
    <scope>NUCLEOTIDE SEQUENCE [LARGE SCALE GENOMIC DNA]</scope>
    <source>
        <strain evidence="1">UBA9375</strain>
    </source>
</reference>
<comment type="caution">
    <text evidence="1">The sequence shown here is derived from an EMBL/GenBank/DDBJ whole genome shotgun (WGS) entry which is preliminary data.</text>
</comment>
<organism evidence="1 2">
    <name type="scientific">Gimesia maris</name>
    <dbReference type="NCBI Taxonomy" id="122"/>
    <lineage>
        <taxon>Bacteria</taxon>
        <taxon>Pseudomonadati</taxon>
        <taxon>Planctomycetota</taxon>
        <taxon>Planctomycetia</taxon>
        <taxon>Planctomycetales</taxon>
        <taxon>Planctomycetaceae</taxon>
        <taxon>Gimesia</taxon>
    </lineage>
</organism>
<dbReference type="EMBL" id="DQAY01000122">
    <property type="protein sequence ID" value="HCO25284.1"/>
    <property type="molecule type" value="Genomic_DNA"/>
</dbReference>
<name>A0A3D3R8T0_9PLAN</name>
<gene>
    <name evidence="1" type="ORF">DIT97_20520</name>
</gene>
<proteinExistence type="predicted"/>
<accession>A0A3D3R8T0</accession>
<evidence type="ECO:0000313" key="1">
    <source>
        <dbReference type="EMBL" id="HCO25284.1"/>
    </source>
</evidence>
<evidence type="ECO:0000313" key="2">
    <source>
        <dbReference type="Proteomes" id="UP000263642"/>
    </source>
</evidence>
<dbReference type="Proteomes" id="UP000263642">
    <property type="component" value="Unassembled WGS sequence"/>
</dbReference>
<sequence length="64" mass="6688">MKTFGSSIGDEVKKLKELTHSVAKSCDHEKIRNYCVGKPGEEVGGAGCNPVLPEATGGRKAGDV</sequence>